<comment type="caution">
    <text evidence="1">The sequence shown here is derived from an EMBL/GenBank/DDBJ whole genome shotgun (WGS) entry which is preliminary data.</text>
</comment>
<protein>
    <submittedName>
        <fullName evidence="1">Uncharacterized protein</fullName>
    </submittedName>
</protein>
<dbReference type="EMBL" id="CM040975">
    <property type="protein sequence ID" value="MCJ8728404.1"/>
    <property type="molecule type" value="Genomic_DNA"/>
</dbReference>
<sequence length="166" mass="17989">MGTPTGYGYKTQSEDRSVPRLGLDLAMRKQLRLNLGLRQGLGLALSQRQGENQGQKSRGPRHWQESRVAKIDKTGKTMGSMLAETLASALACEPLPKSTTAQGVESKVRASAIAQDQDQSYDYASNTVILHLDPGDEIFIKLDGGKAHGGNSNKYSTFAGFILYSD</sequence>
<name>A0ACC5XYL7_9TELE</name>
<evidence type="ECO:0000313" key="2">
    <source>
        <dbReference type="Proteomes" id="UP000830395"/>
    </source>
</evidence>
<proteinExistence type="predicted"/>
<evidence type="ECO:0000313" key="1">
    <source>
        <dbReference type="EMBL" id="MCJ8728404.1"/>
    </source>
</evidence>
<keyword evidence="2" id="KW-1185">Reference proteome</keyword>
<dbReference type="Proteomes" id="UP000830395">
    <property type="component" value="Chromosome 1"/>
</dbReference>
<organism evidence="1 2">
    <name type="scientific">Pangasius djambal</name>
    <dbReference type="NCBI Taxonomy" id="1691987"/>
    <lineage>
        <taxon>Eukaryota</taxon>
        <taxon>Metazoa</taxon>
        <taxon>Chordata</taxon>
        <taxon>Craniata</taxon>
        <taxon>Vertebrata</taxon>
        <taxon>Euteleostomi</taxon>
        <taxon>Actinopterygii</taxon>
        <taxon>Neopterygii</taxon>
        <taxon>Teleostei</taxon>
        <taxon>Ostariophysi</taxon>
        <taxon>Siluriformes</taxon>
        <taxon>Pangasiidae</taxon>
        <taxon>Pangasius</taxon>
    </lineage>
</organism>
<accession>A0ACC5XYL7</accession>
<gene>
    <name evidence="1" type="ORF">PDJAM_G00004110</name>
</gene>
<reference evidence="1" key="1">
    <citation type="submission" date="2020-02" db="EMBL/GenBank/DDBJ databases">
        <title>Genome sequencing of the panga catfish, Pangasius djambal.</title>
        <authorList>
            <person name="Wen M."/>
            <person name="Zahm M."/>
            <person name="Roques C."/>
            <person name="Cabau C."/>
            <person name="Klopp C."/>
            <person name="Donnadieu C."/>
            <person name="Jouanno E."/>
            <person name="Avarre J.-C."/>
            <person name="Campet M."/>
            <person name="Ha T."/>
            <person name="Dugue R."/>
            <person name="Lampietro C."/>
            <person name="Louis A."/>
            <person name="Herpin A."/>
            <person name="Echchiki A."/>
            <person name="Berthelot C."/>
            <person name="Parey E."/>
            <person name="Roest-Crollius H."/>
            <person name="Braasch I."/>
            <person name="Postlethwait J.H."/>
            <person name="Bobe J."/>
            <person name="Montfort J."/>
            <person name="Bouchez O."/>
            <person name="Begum T."/>
            <person name="Schartl M."/>
            <person name="Gustiano R."/>
            <person name="Guiguen Y."/>
        </authorList>
    </citation>
    <scope>NUCLEOTIDE SEQUENCE</scope>
    <source>
        <strain evidence="1">Pdj_M5554</strain>
    </source>
</reference>